<feature type="chain" id="PRO_5030071966" evidence="4">
    <location>
        <begin position="24"/>
        <end position="366"/>
    </location>
</feature>
<evidence type="ECO:0000256" key="3">
    <source>
        <dbReference type="PROSITE-ProRule" id="PRU00339"/>
    </source>
</evidence>
<organism evidence="5 6">
    <name type="scientific">Meiothermus granaticius NBRC 107808</name>
    <dbReference type="NCBI Taxonomy" id="1227551"/>
    <lineage>
        <taxon>Bacteria</taxon>
        <taxon>Thermotogati</taxon>
        <taxon>Deinococcota</taxon>
        <taxon>Deinococci</taxon>
        <taxon>Thermales</taxon>
        <taxon>Thermaceae</taxon>
        <taxon>Meiothermus</taxon>
    </lineage>
</organism>
<dbReference type="Gene3D" id="1.25.40.10">
    <property type="entry name" value="Tetratricopeptide repeat domain"/>
    <property type="match status" value="4"/>
</dbReference>
<dbReference type="PANTHER" id="PTHR12558">
    <property type="entry name" value="CELL DIVISION CYCLE 16,23,27"/>
    <property type="match status" value="1"/>
</dbReference>
<dbReference type="Pfam" id="PF13432">
    <property type="entry name" value="TPR_16"/>
    <property type="match status" value="2"/>
</dbReference>
<dbReference type="OrthoDB" id="34016at2"/>
<evidence type="ECO:0000256" key="4">
    <source>
        <dbReference type="SAM" id="SignalP"/>
    </source>
</evidence>
<evidence type="ECO:0000313" key="6">
    <source>
        <dbReference type="Proteomes" id="UP000266178"/>
    </source>
</evidence>
<dbReference type="PROSITE" id="PS50005">
    <property type="entry name" value="TPR"/>
    <property type="match status" value="2"/>
</dbReference>
<dbReference type="PANTHER" id="PTHR12558:SF13">
    <property type="entry name" value="CELL DIVISION CYCLE PROTEIN 27 HOMOLOG"/>
    <property type="match status" value="1"/>
</dbReference>
<evidence type="ECO:0000256" key="1">
    <source>
        <dbReference type="ARBA" id="ARBA00022737"/>
    </source>
</evidence>
<proteinExistence type="predicted"/>
<feature type="signal peptide" evidence="4">
    <location>
        <begin position="1"/>
        <end position="23"/>
    </location>
</feature>
<dbReference type="SMART" id="SM00028">
    <property type="entry name" value="TPR"/>
    <property type="match status" value="3"/>
</dbReference>
<dbReference type="Pfam" id="PF07719">
    <property type="entry name" value="TPR_2"/>
    <property type="match status" value="1"/>
</dbReference>
<keyword evidence="6" id="KW-1185">Reference proteome</keyword>
<keyword evidence="4" id="KW-0732">Signal</keyword>
<evidence type="ECO:0000313" key="5">
    <source>
        <dbReference type="EMBL" id="RIH93812.1"/>
    </source>
</evidence>
<dbReference type="InterPro" id="IPR011990">
    <property type="entry name" value="TPR-like_helical_dom_sf"/>
</dbReference>
<feature type="repeat" description="TPR" evidence="3">
    <location>
        <begin position="146"/>
        <end position="179"/>
    </location>
</feature>
<protein>
    <submittedName>
        <fullName evidence="5">Lipopolysaccharide assembly protein B</fullName>
    </submittedName>
</protein>
<dbReference type="RefSeq" id="WP_119355701.1">
    <property type="nucleotide sequence ID" value="NZ_BJXM01000004.1"/>
</dbReference>
<keyword evidence="1" id="KW-0677">Repeat</keyword>
<evidence type="ECO:0000256" key="2">
    <source>
        <dbReference type="ARBA" id="ARBA00022803"/>
    </source>
</evidence>
<reference evidence="5 6" key="1">
    <citation type="submission" date="2018-08" db="EMBL/GenBank/DDBJ databases">
        <title>Meiothermus granaticius genome AF-68 sequencing project.</title>
        <authorList>
            <person name="Da Costa M.S."/>
            <person name="Albuquerque L."/>
            <person name="Raposo P."/>
            <person name="Froufe H.J.C."/>
            <person name="Barroso C.S."/>
            <person name="Egas C."/>
        </authorList>
    </citation>
    <scope>NUCLEOTIDE SEQUENCE [LARGE SCALE GENOMIC DNA]</scope>
    <source>
        <strain evidence="5 6">AF-68</strain>
    </source>
</reference>
<dbReference type="SUPFAM" id="SSF48452">
    <property type="entry name" value="TPR-like"/>
    <property type="match status" value="2"/>
</dbReference>
<feature type="repeat" description="TPR" evidence="3">
    <location>
        <begin position="318"/>
        <end position="351"/>
    </location>
</feature>
<accession>A0A399FF25</accession>
<name>A0A399FF25_9DEIN</name>
<comment type="caution">
    <text evidence="5">The sequence shown here is derived from an EMBL/GenBank/DDBJ whole genome shotgun (WGS) entry which is preliminary data.</text>
</comment>
<dbReference type="InterPro" id="IPR013105">
    <property type="entry name" value="TPR_2"/>
</dbReference>
<gene>
    <name evidence="5" type="primary">lapB</name>
    <name evidence="5" type="ORF">Mgrana_00161</name>
</gene>
<dbReference type="EMBL" id="QWLB01000002">
    <property type="protein sequence ID" value="RIH93812.1"/>
    <property type="molecule type" value="Genomic_DNA"/>
</dbReference>
<keyword evidence="2 3" id="KW-0802">TPR repeat</keyword>
<dbReference type="AlphaFoldDB" id="A0A399FF25"/>
<dbReference type="Proteomes" id="UP000266178">
    <property type="component" value="Unassembled WGS sequence"/>
</dbReference>
<dbReference type="InterPro" id="IPR019734">
    <property type="entry name" value="TPR_rpt"/>
</dbReference>
<sequence length="366" mass="40634">MRNPLILLGLLLLSLGFAQQPSAQELLQQAQQLVQQAKAQNLAPNLDVSLWRQAIEKATQATQADPQSPEAWRMLAELYTETKFWIRADPAWNQYLQLRGGEAEPSTYAQIALVQMNLGYAAYRQQNWAEAEGRFKTAAQYAPQDAAPQEWLGRIALEQGDFAAARQYYQKAVGIKPSGANQYFLTLASKAQSYGPEATHAFLQGYDAYTGGDKTQAQTYFAQAVQAAPQWLEAQRWLARTQLENGQASAALATWQSIASAPGATATDRYFLKQAQLANQYGLPAAKAYLEGVAIFPNDKNKALTLFQQATQLAPTFGEAWYWLGRTAYETQNYLLAVQAYGQAVQLMPDNKEAKYWLGQAQKAAR</sequence>